<evidence type="ECO:0000313" key="3">
    <source>
        <dbReference type="EMBL" id="MDT8999991.1"/>
    </source>
</evidence>
<dbReference type="SUPFAM" id="SSF53850">
    <property type="entry name" value="Periplasmic binding protein-like II"/>
    <property type="match status" value="1"/>
</dbReference>
<feature type="region of interest" description="Disordered" evidence="1">
    <location>
        <begin position="1"/>
        <end position="37"/>
    </location>
</feature>
<proteinExistence type="predicted"/>
<sequence length="161" mass="17202">MARRRHGGPQPQPASSALACARTTGRPHGRGPHGPGSRLQFQGAHARGGHCAAMQLGQLALLVLLSSIDRQIHGQTLAALGAQPDIRYRLSQLLSILGFVRQGLTLSMAARMALPDEPEGVVYRPLRPAIPRRVGLAVRDPQRLSPAAAAFMAMARRVYPG</sequence>
<protein>
    <submittedName>
        <fullName evidence="3">LysR family transcriptional regulator substrate-binding protein</fullName>
    </submittedName>
</protein>
<dbReference type="InterPro" id="IPR005119">
    <property type="entry name" value="LysR_subst-bd"/>
</dbReference>
<reference evidence="3" key="1">
    <citation type="submission" date="2023-09" db="EMBL/GenBank/DDBJ databases">
        <title>Paucibacter sp. APW11 Genome sequencing and assembly.</title>
        <authorList>
            <person name="Kim I."/>
        </authorList>
    </citation>
    <scope>NUCLEOTIDE SEQUENCE</scope>
    <source>
        <strain evidence="3">APW11</strain>
    </source>
</reference>
<dbReference type="PANTHER" id="PTHR30419:SF8">
    <property type="entry name" value="NITROGEN ASSIMILATION TRANSCRIPTIONAL ACTIVATOR-RELATED"/>
    <property type="match status" value="1"/>
</dbReference>
<accession>A0ABU3PBQ5</accession>
<dbReference type="InterPro" id="IPR050950">
    <property type="entry name" value="HTH-type_LysR_regulators"/>
</dbReference>
<feature type="domain" description="LysR substrate-binding" evidence="2">
    <location>
        <begin position="49"/>
        <end position="158"/>
    </location>
</feature>
<gene>
    <name evidence="3" type="ORF">RQP53_12015</name>
</gene>
<dbReference type="PANTHER" id="PTHR30419">
    <property type="entry name" value="HTH-TYPE TRANSCRIPTIONAL REGULATOR YBHD"/>
    <property type="match status" value="1"/>
</dbReference>
<name>A0ABU3PBQ5_9BURK</name>
<dbReference type="EMBL" id="JAVXZY010000004">
    <property type="protein sequence ID" value="MDT8999991.1"/>
    <property type="molecule type" value="Genomic_DNA"/>
</dbReference>
<evidence type="ECO:0000256" key="1">
    <source>
        <dbReference type="SAM" id="MobiDB-lite"/>
    </source>
</evidence>
<evidence type="ECO:0000259" key="2">
    <source>
        <dbReference type="Pfam" id="PF03466"/>
    </source>
</evidence>
<dbReference type="Pfam" id="PF03466">
    <property type="entry name" value="LysR_substrate"/>
    <property type="match status" value="1"/>
</dbReference>
<dbReference type="Gene3D" id="3.40.190.10">
    <property type="entry name" value="Periplasmic binding protein-like II"/>
    <property type="match status" value="2"/>
</dbReference>
<dbReference type="Proteomes" id="UP001246372">
    <property type="component" value="Unassembled WGS sequence"/>
</dbReference>
<dbReference type="PROSITE" id="PS51257">
    <property type="entry name" value="PROKAR_LIPOPROTEIN"/>
    <property type="match status" value="1"/>
</dbReference>
<evidence type="ECO:0000313" key="4">
    <source>
        <dbReference type="Proteomes" id="UP001246372"/>
    </source>
</evidence>
<comment type="caution">
    <text evidence="3">The sequence shown here is derived from an EMBL/GenBank/DDBJ whole genome shotgun (WGS) entry which is preliminary data.</text>
</comment>
<organism evidence="3 4">
    <name type="scientific">Roseateles aquae</name>
    <dbReference type="NCBI Taxonomy" id="3077235"/>
    <lineage>
        <taxon>Bacteria</taxon>
        <taxon>Pseudomonadati</taxon>
        <taxon>Pseudomonadota</taxon>
        <taxon>Betaproteobacteria</taxon>
        <taxon>Burkholderiales</taxon>
        <taxon>Sphaerotilaceae</taxon>
        <taxon>Roseateles</taxon>
    </lineage>
</organism>
<keyword evidence="4" id="KW-1185">Reference proteome</keyword>
<dbReference type="CDD" id="cd05466">
    <property type="entry name" value="PBP2_LTTR_substrate"/>
    <property type="match status" value="1"/>
</dbReference>